<evidence type="ECO:0000313" key="11">
    <source>
        <dbReference type="Proteomes" id="UP000051500"/>
    </source>
</evidence>
<keyword evidence="3" id="KW-0813">Transport</keyword>
<dbReference type="InterPro" id="IPR002293">
    <property type="entry name" value="AA/rel_permease1"/>
</dbReference>
<dbReference type="InterPro" id="IPR050367">
    <property type="entry name" value="APC_superfamily"/>
</dbReference>
<keyword evidence="8 9" id="KW-0472">Membrane</keyword>
<dbReference type="OrthoDB" id="9762947at2"/>
<feature type="transmembrane region" description="Helical" evidence="9">
    <location>
        <begin position="243"/>
        <end position="271"/>
    </location>
</feature>
<organism evidence="10 11">
    <name type="scientific">Ligilactobacillus ceti DSM 22408</name>
    <dbReference type="NCBI Taxonomy" id="1122146"/>
    <lineage>
        <taxon>Bacteria</taxon>
        <taxon>Bacillati</taxon>
        <taxon>Bacillota</taxon>
        <taxon>Bacilli</taxon>
        <taxon>Lactobacillales</taxon>
        <taxon>Lactobacillaceae</taxon>
        <taxon>Ligilactobacillus</taxon>
    </lineage>
</organism>
<dbReference type="eggNOG" id="COG0531">
    <property type="taxonomic scope" value="Bacteria"/>
</dbReference>
<dbReference type="InterPro" id="IPR004754">
    <property type="entry name" value="Amino_acid_antiprt"/>
</dbReference>
<keyword evidence="11" id="KW-1185">Reference proteome</keyword>
<dbReference type="NCBIfam" id="NF040512">
    <property type="entry name" value="histam_anti_2"/>
    <property type="match status" value="1"/>
</dbReference>
<sequence length="484" mass="54429">METERQNIKKLNLFGMIALVMSAMIGSGIFDLPKNMAQVAGLKAQLLAWGTTIVGIWFIAEMFVILSETRPDLTAGLYKYGEVGFGPFVGFFTAWGYFICECFANVAYAVLIMSTFNYFFPGEFSGGNNWLATIGASIITWIISLLVLRGNKTSGKIQKIVTGTTLTIMIIFIVTCLWHFDLGTFFTNMNAQETIPHLMDTNKGSISHQWLQTMMITLWLFGGIEGAVVMSGKARDPKQVPKATILGFVFCSILFACINLLPLGSFSYGQLANMTSPSTAQILMSLWHNNWGRNLITFALLIAILSSWISWVQMLAELPQRAAQEDHTFPKIFAKRSNKDVPVTSVLIATVVMQIIIIMAHYNHNAYQMLLTITGTMTVAPYMVSALFLIKLSWRKDQFPTHDKHSRNKALVIGILAFLYTLIMGYAAGIHYILISFIVYALGIPVYIWARKEYQRDQRVFSYRELVFVIIIIVMAIWGVYTFI</sequence>
<feature type="transmembrane region" description="Helical" evidence="9">
    <location>
        <begin position="462"/>
        <end position="481"/>
    </location>
</feature>
<gene>
    <name evidence="10" type="ORF">IV53_GL000818</name>
</gene>
<keyword evidence="6" id="KW-0029">Amino-acid transport</keyword>
<feature type="transmembrane region" description="Helical" evidence="9">
    <location>
        <begin position="341"/>
        <end position="360"/>
    </location>
</feature>
<dbReference type="AlphaFoldDB" id="A0A0R2KHI9"/>
<feature type="transmembrane region" description="Helical" evidence="9">
    <location>
        <begin position="291"/>
        <end position="311"/>
    </location>
</feature>
<dbReference type="PANTHER" id="PTHR42770:SF4">
    <property type="entry name" value="ARGININE_ORNITHINE ANTIPORTER-RELATED"/>
    <property type="match status" value="1"/>
</dbReference>
<keyword evidence="7 9" id="KW-1133">Transmembrane helix</keyword>
<evidence type="ECO:0000256" key="6">
    <source>
        <dbReference type="ARBA" id="ARBA00022970"/>
    </source>
</evidence>
<feature type="transmembrane region" description="Helical" evidence="9">
    <location>
        <begin position="160"/>
        <end position="180"/>
    </location>
</feature>
<dbReference type="GO" id="GO:0005886">
    <property type="term" value="C:plasma membrane"/>
    <property type="evidence" value="ECO:0007669"/>
    <property type="project" value="UniProtKB-SubCell"/>
</dbReference>
<evidence type="ECO:0000256" key="5">
    <source>
        <dbReference type="ARBA" id="ARBA00022692"/>
    </source>
</evidence>
<dbReference type="Gene3D" id="1.20.1740.10">
    <property type="entry name" value="Amino acid/polyamine transporter I"/>
    <property type="match status" value="1"/>
</dbReference>
<feature type="transmembrane region" description="Helical" evidence="9">
    <location>
        <begin position="12"/>
        <end position="30"/>
    </location>
</feature>
<evidence type="ECO:0000256" key="4">
    <source>
        <dbReference type="ARBA" id="ARBA00022475"/>
    </source>
</evidence>
<dbReference type="Pfam" id="PF13520">
    <property type="entry name" value="AA_permease_2"/>
    <property type="match status" value="1"/>
</dbReference>
<dbReference type="EMBL" id="JQBZ01000025">
    <property type="protein sequence ID" value="KRN88848.1"/>
    <property type="molecule type" value="Genomic_DNA"/>
</dbReference>
<accession>A0A0R2KHI9</accession>
<dbReference type="Proteomes" id="UP000051500">
    <property type="component" value="Unassembled WGS sequence"/>
</dbReference>
<feature type="transmembrane region" description="Helical" evidence="9">
    <location>
        <begin position="130"/>
        <end position="148"/>
    </location>
</feature>
<feature type="transmembrane region" description="Helical" evidence="9">
    <location>
        <begin position="410"/>
        <end position="427"/>
    </location>
</feature>
<dbReference type="PATRIC" id="fig|1122146.4.peg.848"/>
<name>A0A0R2KHI9_9LACO</name>
<keyword evidence="4" id="KW-1003">Cell membrane</keyword>
<evidence type="ECO:0000256" key="7">
    <source>
        <dbReference type="ARBA" id="ARBA00022989"/>
    </source>
</evidence>
<feature type="transmembrane region" description="Helical" evidence="9">
    <location>
        <begin position="88"/>
        <end position="110"/>
    </location>
</feature>
<feature type="transmembrane region" description="Helical" evidence="9">
    <location>
        <begin position="46"/>
        <end position="67"/>
    </location>
</feature>
<dbReference type="PIRSF" id="PIRSF006060">
    <property type="entry name" value="AA_transporter"/>
    <property type="match status" value="1"/>
</dbReference>
<dbReference type="RefSeq" id="WP_027107248.1">
    <property type="nucleotide sequence ID" value="NZ_JQBZ01000025.1"/>
</dbReference>
<evidence type="ECO:0000256" key="8">
    <source>
        <dbReference type="ARBA" id="ARBA00023136"/>
    </source>
</evidence>
<dbReference type="STRING" id="1122146.IV53_GL000818"/>
<comment type="subcellular location">
    <subcellularLocation>
        <location evidence="1">Cell membrane</location>
        <topology evidence="1">Multi-pass membrane protein</topology>
    </subcellularLocation>
</comment>
<evidence type="ECO:0000256" key="1">
    <source>
        <dbReference type="ARBA" id="ARBA00004651"/>
    </source>
</evidence>
<protein>
    <submittedName>
        <fullName evidence="10">Histidine histamine antiporter</fullName>
    </submittedName>
</protein>
<comment type="similarity">
    <text evidence="2">Belongs to the amino acid-polyamine-organocation (APC) superfamily. Basic amino acid/polyamine antiporter (APA) (TC 2.A.3.2) family.</text>
</comment>
<evidence type="ECO:0000313" key="10">
    <source>
        <dbReference type="EMBL" id="KRN88848.1"/>
    </source>
</evidence>
<keyword evidence="5 9" id="KW-0812">Transmembrane</keyword>
<dbReference type="NCBIfam" id="TIGR00905">
    <property type="entry name" value="2A0302"/>
    <property type="match status" value="1"/>
</dbReference>
<feature type="transmembrane region" description="Helical" evidence="9">
    <location>
        <begin position="433"/>
        <end position="450"/>
    </location>
</feature>
<evidence type="ECO:0000256" key="3">
    <source>
        <dbReference type="ARBA" id="ARBA00022448"/>
    </source>
</evidence>
<feature type="transmembrane region" description="Helical" evidence="9">
    <location>
        <begin position="210"/>
        <end position="231"/>
    </location>
</feature>
<feature type="transmembrane region" description="Helical" evidence="9">
    <location>
        <begin position="366"/>
        <end position="390"/>
    </location>
</feature>
<dbReference type="PANTHER" id="PTHR42770">
    <property type="entry name" value="AMINO ACID TRANSPORTER-RELATED"/>
    <property type="match status" value="1"/>
</dbReference>
<evidence type="ECO:0000256" key="9">
    <source>
        <dbReference type="SAM" id="Phobius"/>
    </source>
</evidence>
<dbReference type="GO" id="GO:0006865">
    <property type="term" value="P:amino acid transport"/>
    <property type="evidence" value="ECO:0007669"/>
    <property type="project" value="UniProtKB-KW"/>
</dbReference>
<dbReference type="GO" id="GO:0022857">
    <property type="term" value="F:transmembrane transporter activity"/>
    <property type="evidence" value="ECO:0007669"/>
    <property type="project" value="InterPro"/>
</dbReference>
<proteinExistence type="inferred from homology"/>
<evidence type="ECO:0000256" key="2">
    <source>
        <dbReference type="ARBA" id="ARBA00008220"/>
    </source>
</evidence>
<reference evidence="10 11" key="1">
    <citation type="journal article" date="2015" name="Genome Announc.">
        <title>Expanding the biotechnology potential of lactobacilli through comparative genomics of 213 strains and associated genera.</title>
        <authorList>
            <person name="Sun Z."/>
            <person name="Harris H.M."/>
            <person name="McCann A."/>
            <person name="Guo C."/>
            <person name="Argimon S."/>
            <person name="Zhang W."/>
            <person name="Yang X."/>
            <person name="Jeffery I.B."/>
            <person name="Cooney J.C."/>
            <person name="Kagawa T.F."/>
            <person name="Liu W."/>
            <person name="Song Y."/>
            <person name="Salvetti E."/>
            <person name="Wrobel A."/>
            <person name="Rasinkangas P."/>
            <person name="Parkhill J."/>
            <person name="Rea M.C."/>
            <person name="O'Sullivan O."/>
            <person name="Ritari J."/>
            <person name="Douillard F.P."/>
            <person name="Paul Ross R."/>
            <person name="Yang R."/>
            <person name="Briner A.E."/>
            <person name="Felis G.E."/>
            <person name="de Vos W.M."/>
            <person name="Barrangou R."/>
            <person name="Klaenhammer T.R."/>
            <person name="Caufield P.W."/>
            <person name="Cui Y."/>
            <person name="Zhang H."/>
            <person name="O'Toole P.W."/>
        </authorList>
    </citation>
    <scope>NUCLEOTIDE SEQUENCE [LARGE SCALE GENOMIC DNA]</scope>
    <source>
        <strain evidence="10 11">DSM 22408</strain>
    </source>
</reference>
<comment type="caution">
    <text evidence="10">The sequence shown here is derived from an EMBL/GenBank/DDBJ whole genome shotgun (WGS) entry which is preliminary data.</text>
</comment>